<keyword evidence="3" id="KW-0539">Nucleus</keyword>
<dbReference type="Gramene" id="EER93069">
    <property type="protein sequence ID" value="EER93069"/>
    <property type="gene ID" value="SORBI_3001G006300"/>
</dbReference>
<reference evidence="5 6" key="1">
    <citation type="journal article" date="2009" name="Nature">
        <title>The Sorghum bicolor genome and the diversification of grasses.</title>
        <authorList>
            <person name="Paterson A.H."/>
            <person name="Bowers J.E."/>
            <person name="Bruggmann R."/>
            <person name="Dubchak I."/>
            <person name="Grimwood J."/>
            <person name="Gundlach H."/>
            <person name="Haberer G."/>
            <person name="Hellsten U."/>
            <person name="Mitros T."/>
            <person name="Poliakov A."/>
            <person name="Schmutz J."/>
            <person name="Spannagl M."/>
            <person name="Tang H."/>
            <person name="Wang X."/>
            <person name="Wicker T."/>
            <person name="Bharti A.K."/>
            <person name="Chapman J."/>
            <person name="Feltus F.A."/>
            <person name="Gowik U."/>
            <person name="Grigoriev I.V."/>
            <person name="Lyons E."/>
            <person name="Maher C.A."/>
            <person name="Martis M."/>
            <person name="Narechania A."/>
            <person name="Otillar R.P."/>
            <person name="Penning B.W."/>
            <person name="Salamov A.A."/>
            <person name="Wang Y."/>
            <person name="Zhang L."/>
            <person name="Carpita N.C."/>
            <person name="Freeling M."/>
            <person name="Gingle A.R."/>
            <person name="Hash C.T."/>
            <person name="Keller B."/>
            <person name="Klein P."/>
            <person name="Kresovich S."/>
            <person name="McCann M.C."/>
            <person name="Ming R."/>
            <person name="Peterson D.G."/>
            <person name="Mehboob-ur-Rahman"/>
            <person name="Ware D."/>
            <person name="Westhoff P."/>
            <person name="Mayer K.F."/>
            <person name="Messing J."/>
            <person name="Rokhsar D.S."/>
        </authorList>
    </citation>
    <scope>NUCLEOTIDE SEQUENCE [LARGE SCALE GENOMIC DNA]</scope>
    <source>
        <strain evidence="6">cv. BTx623</strain>
    </source>
</reference>
<dbReference type="PANTHER" id="PTHR43952">
    <property type="entry name" value="MYB FAMILY TRANSCRIPTION FACTOR-RELATED"/>
    <property type="match status" value="1"/>
</dbReference>
<evidence type="ECO:0008006" key="7">
    <source>
        <dbReference type="Google" id="ProtNLM"/>
    </source>
</evidence>
<dbReference type="InterPro" id="IPR044636">
    <property type="entry name" value="RADIALIS-like"/>
</dbReference>
<dbReference type="KEGG" id="sbi:8061385"/>
<name>C5WRY8_SORBI</name>
<evidence type="ECO:0000313" key="5">
    <source>
        <dbReference type="EMBL" id="EER93069.1"/>
    </source>
</evidence>
<keyword evidence="6" id="KW-1185">Reference proteome</keyword>
<gene>
    <name evidence="5" type="ORF">SORBI_3001G006300</name>
</gene>
<dbReference type="SUPFAM" id="SSF46689">
    <property type="entry name" value="Homeodomain-like"/>
    <property type="match status" value="1"/>
</dbReference>
<dbReference type="HOGENOM" id="CLU_1974505_0_0_1"/>
<feature type="region of interest" description="Disordered" evidence="4">
    <location>
        <begin position="58"/>
        <end position="127"/>
    </location>
</feature>
<dbReference type="STRING" id="4558.C5WRY8"/>
<dbReference type="GO" id="GO:0003700">
    <property type="term" value="F:DNA-binding transcription factor activity"/>
    <property type="evidence" value="ECO:0007669"/>
    <property type="project" value="InterPro"/>
</dbReference>
<dbReference type="PANTHER" id="PTHR43952:SF31">
    <property type="entry name" value="MYB-LIKE DOMAIN-CONTAINING PROTEIN"/>
    <property type="match status" value="1"/>
</dbReference>
<dbReference type="AlphaFoldDB" id="C5WRY8"/>
<reference evidence="6" key="2">
    <citation type="journal article" date="2018" name="Plant J.">
        <title>The Sorghum bicolor reference genome: improved assembly, gene annotations, a transcriptome atlas, and signatures of genome organization.</title>
        <authorList>
            <person name="McCormick R.F."/>
            <person name="Truong S.K."/>
            <person name="Sreedasyam A."/>
            <person name="Jenkins J."/>
            <person name="Shu S."/>
            <person name="Sims D."/>
            <person name="Kennedy M."/>
            <person name="Amirebrahimi M."/>
            <person name="Weers B.D."/>
            <person name="McKinley B."/>
            <person name="Mattison A."/>
            <person name="Morishige D.T."/>
            <person name="Grimwood J."/>
            <person name="Schmutz J."/>
            <person name="Mullet J.E."/>
        </authorList>
    </citation>
    <scope>NUCLEOTIDE SEQUENCE [LARGE SCALE GENOMIC DNA]</scope>
    <source>
        <strain evidence="6">cv. BTx623</strain>
    </source>
</reference>
<evidence type="ECO:0000256" key="3">
    <source>
        <dbReference type="ARBA" id="ARBA00023242"/>
    </source>
</evidence>
<protein>
    <recommendedName>
        <fullName evidence="7">Myb-like domain-containing protein</fullName>
    </recommendedName>
</protein>
<evidence type="ECO:0000313" key="6">
    <source>
        <dbReference type="Proteomes" id="UP000000768"/>
    </source>
</evidence>
<evidence type="ECO:0000256" key="1">
    <source>
        <dbReference type="ARBA" id="ARBA00023015"/>
    </source>
</evidence>
<organism evidence="5 6">
    <name type="scientific">Sorghum bicolor</name>
    <name type="common">Sorghum</name>
    <name type="synonym">Sorghum vulgare</name>
    <dbReference type="NCBI Taxonomy" id="4558"/>
    <lineage>
        <taxon>Eukaryota</taxon>
        <taxon>Viridiplantae</taxon>
        <taxon>Streptophyta</taxon>
        <taxon>Embryophyta</taxon>
        <taxon>Tracheophyta</taxon>
        <taxon>Spermatophyta</taxon>
        <taxon>Magnoliopsida</taxon>
        <taxon>Liliopsida</taxon>
        <taxon>Poales</taxon>
        <taxon>Poaceae</taxon>
        <taxon>PACMAD clade</taxon>
        <taxon>Panicoideae</taxon>
        <taxon>Andropogonodae</taxon>
        <taxon>Andropogoneae</taxon>
        <taxon>Sorghinae</taxon>
        <taxon>Sorghum</taxon>
    </lineage>
</organism>
<dbReference type="OrthoDB" id="118550at2759"/>
<dbReference type="Proteomes" id="UP000000768">
    <property type="component" value="Chromosome 1"/>
</dbReference>
<dbReference type="InterPro" id="IPR009057">
    <property type="entry name" value="Homeodomain-like_sf"/>
</dbReference>
<dbReference type="InParanoid" id="C5WRY8"/>
<evidence type="ECO:0000256" key="2">
    <source>
        <dbReference type="ARBA" id="ARBA00023163"/>
    </source>
</evidence>
<dbReference type="EMBL" id="CM000760">
    <property type="protein sequence ID" value="EER93069.1"/>
    <property type="molecule type" value="Genomic_DNA"/>
</dbReference>
<keyword evidence="2" id="KW-0804">Transcription</keyword>
<evidence type="ECO:0000256" key="4">
    <source>
        <dbReference type="SAM" id="MobiDB-lite"/>
    </source>
</evidence>
<dbReference type="Gene3D" id="1.10.10.60">
    <property type="entry name" value="Homeodomain-like"/>
    <property type="match status" value="1"/>
</dbReference>
<accession>C5WRY8</accession>
<sequence>MSWSENENSRFELALADIEEDNPGRWELVAEAVGGGRTADDVFRHYLRLEGDTDDMAAWNRMNRRRQQYHRNAQQQRQRQHDAGNNNNNNSRNNKRRSNGGGGGASSSNSNTKNRRANNNRANRPQE</sequence>
<dbReference type="OMA" id="DVWRHYL"/>
<keyword evidence="1" id="KW-0805">Transcription regulation</keyword>
<proteinExistence type="predicted"/>